<keyword evidence="2" id="KW-1185">Reference proteome</keyword>
<evidence type="ECO:0000313" key="1">
    <source>
        <dbReference type="EMBL" id="EIW78565.1"/>
    </source>
</evidence>
<evidence type="ECO:0000313" key="2">
    <source>
        <dbReference type="Proteomes" id="UP000053558"/>
    </source>
</evidence>
<reference evidence="2" key="1">
    <citation type="journal article" date="2012" name="Science">
        <title>The Paleozoic origin of enzymatic lignin decomposition reconstructed from 31 fungal genomes.</title>
        <authorList>
            <person name="Floudas D."/>
            <person name="Binder M."/>
            <person name="Riley R."/>
            <person name="Barry K."/>
            <person name="Blanchette R.A."/>
            <person name="Henrissat B."/>
            <person name="Martinez A.T."/>
            <person name="Otillar R."/>
            <person name="Spatafora J.W."/>
            <person name="Yadav J.S."/>
            <person name="Aerts A."/>
            <person name="Benoit I."/>
            <person name="Boyd A."/>
            <person name="Carlson A."/>
            <person name="Copeland A."/>
            <person name="Coutinho P.M."/>
            <person name="de Vries R.P."/>
            <person name="Ferreira P."/>
            <person name="Findley K."/>
            <person name="Foster B."/>
            <person name="Gaskell J."/>
            <person name="Glotzer D."/>
            <person name="Gorecki P."/>
            <person name="Heitman J."/>
            <person name="Hesse C."/>
            <person name="Hori C."/>
            <person name="Igarashi K."/>
            <person name="Jurgens J.A."/>
            <person name="Kallen N."/>
            <person name="Kersten P."/>
            <person name="Kohler A."/>
            <person name="Kuees U."/>
            <person name="Kumar T.K.A."/>
            <person name="Kuo A."/>
            <person name="LaButti K."/>
            <person name="Larrondo L.F."/>
            <person name="Lindquist E."/>
            <person name="Ling A."/>
            <person name="Lombard V."/>
            <person name="Lucas S."/>
            <person name="Lundell T."/>
            <person name="Martin R."/>
            <person name="McLaughlin D.J."/>
            <person name="Morgenstern I."/>
            <person name="Morin E."/>
            <person name="Murat C."/>
            <person name="Nagy L.G."/>
            <person name="Nolan M."/>
            <person name="Ohm R.A."/>
            <person name="Patyshakuliyeva A."/>
            <person name="Rokas A."/>
            <person name="Ruiz-Duenas F.J."/>
            <person name="Sabat G."/>
            <person name="Salamov A."/>
            <person name="Samejima M."/>
            <person name="Schmutz J."/>
            <person name="Slot J.C."/>
            <person name="St John F."/>
            <person name="Stenlid J."/>
            <person name="Sun H."/>
            <person name="Sun S."/>
            <person name="Syed K."/>
            <person name="Tsang A."/>
            <person name="Wiebenga A."/>
            <person name="Young D."/>
            <person name="Pisabarro A."/>
            <person name="Eastwood D.C."/>
            <person name="Martin F."/>
            <person name="Cullen D."/>
            <person name="Grigoriev I.V."/>
            <person name="Hibbett D.S."/>
        </authorList>
    </citation>
    <scope>NUCLEOTIDE SEQUENCE [LARGE SCALE GENOMIC DNA]</scope>
    <source>
        <strain evidence="2">RWD-64-598 SS2</strain>
    </source>
</reference>
<dbReference type="RefSeq" id="XP_007771578.1">
    <property type="nucleotide sequence ID" value="XM_007773388.1"/>
</dbReference>
<protein>
    <recommendedName>
        <fullName evidence="3">F-box domain-containing protein</fullName>
    </recommendedName>
</protein>
<dbReference type="GeneID" id="19203580"/>
<dbReference type="InterPro" id="IPR032675">
    <property type="entry name" value="LRR_dom_sf"/>
</dbReference>
<dbReference type="AlphaFoldDB" id="A0A5M3MIU5"/>
<organism evidence="1 2">
    <name type="scientific">Coniophora puteana (strain RWD-64-598)</name>
    <name type="common">Brown rot fungus</name>
    <dbReference type="NCBI Taxonomy" id="741705"/>
    <lineage>
        <taxon>Eukaryota</taxon>
        <taxon>Fungi</taxon>
        <taxon>Dikarya</taxon>
        <taxon>Basidiomycota</taxon>
        <taxon>Agaricomycotina</taxon>
        <taxon>Agaricomycetes</taxon>
        <taxon>Agaricomycetidae</taxon>
        <taxon>Boletales</taxon>
        <taxon>Coniophorineae</taxon>
        <taxon>Coniophoraceae</taxon>
        <taxon>Coniophora</taxon>
    </lineage>
</organism>
<sequence length="290" mass="31905">MRHLRNLTLYVSPTDSLKEASEDSFPGLKMLHLTAAPQETLGVVAHFLQSMPPSILLSIDMFRADSSSSSASSLNSLLAAVAQRLVPTQLRELAVHETFQNVPGTWSMGSSDIKQLSGFMELHLLKIDTRRTVLLDEPTLLAVVKTLPKLKFLSLNPSQGWGVLKPGVTLSGLRRLVSHLPFLTHLMLAVDTQGPPDLSEFSCSHQKGLILVDLLDSRIHEDNIQTTAVFLKGLFPGLKGGAENGSHLVFKAWDVPTITYVVGPGEDGEKYRERWKHVERLMGPSLEASR</sequence>
<dbReference type="KEGG" id="cput:CONPUDRAFT_156543"/>
<name>A0A5M3MIU5_CONPW</name>
<dbReference type="Proteomes" id="UP000053558">
    <property type="component" value="Unassembled WGS sequence"/>
</dbReference>
<dbReference type="Gene3D" id="3.80.10.10">
    <property type="entry name" value="Ribonuclease Inhibitor"/>
    <property type="match status" value="1"/>
</dbReference>
<comment type="caution">
    <text evidence="1">The sequence shown here is derived from an EMBL/GenBank/DDBJ whole genome shotgun (WGS) entry which is preliminary data.</text>
</comment>
<proteinExistence type="predicted"/>
<accession>A0A5M3MIU5</accession>
<dbReference type="EMBL" id="JH711582">
    <property type="protein sequence ID" value="EIW78565.1"/>
    <property type="molecule type" value="Genomic_DNA"/>
</dbReference>
<gene>
    <name evidence="1" type="ORF">CONPUDRAFT_156543</name>
</gene>
<evidence type="ECO:0008006" key="3">
    <source>
        <dbReference type="Google" id="ProtNLM"/>
    </source>
</evidence>